<reference evidence="7" key="2">
    <citation type="journal article" date="2022" name="Proc. Natl. Acad. Sci. U.S.A.">
        <title>Diploid-dominant life cycles characterize the early evolution of Fungi.</title>
        <authorList>
            <person name="Amses K.R."/>
            <person name="Simmons D.R."/>
            <person name="Longcore J.E."/>
            <person name="Mondo S.J."/>
            <person name="Seto K."/>
            <person name="Jeronimo G.H."/>
            <person name="Bonds A.E."/>
            <person name="Quandt C.A."/>
            <person name="Davis W.J."/>
            <person name="Chang Y."/>
            <person name="Federici B.A."/>
            <person name="Kuo A."/>
            <person name="LaButti K."/>
            <person name="Pangilinan J."/>
            <person name="Andreopoulos W."/>
            <person name="Tritt A."/>
            <person name="Riley R."/>
            <person name="Hundley H."/>
            <person name="Johnson J."/>
            <person name="Lipzen A."/>
            <person name="Barry K."/>
            <person name="Lang B.F."/>
            <person name="Cuomo C.A."/>
            <person name="Buchler N.E."/>
            <person name="Grigoriev I.V."/>
            <person name="Spatafora J.W."/>
            <person name="Stajich J.E."/>
            <person name="James T.Y."/>
        </authorList>
    </citation>
    <scope>NUCLEOTIDE SEQUENCE</scope>
    <source>
        <strain evidence="7">AG</strain>
    </source>
</reference>
<evidence type="ECO:0000256" key="3">
    <source>
        <dbReference type="ARBA" id="ARBA00022989"/>
    </source>
</evidence>
<comment type="caution">
    <text evidence="7">The sequence shown here is derived from an EMBL/GenBank/DDBJ whole genome shotgun (WGS) entry which is preliminary data.</text>
</comment>
<dbReference type="Pfam" id="PF13520">
    <property type="entry name" value="AA_permease_2"/>
    <property type="match status" value="1"/>
</dbReference>
<dbReference type="InterPro" id="IPR050598">
    <property type="entry name" value="AminoAcid_Transporter"/>
</dbReference>
<evidence type="ECO:0008006" key="9">
    <source>
        <dbReference type="Google" id="ProtNLM"/>
    </source>
</evidence>
<dbReference type="PANTHER" id="PTHR11785">
    <property type="entry name" value="AMINO ACID TRANSPORTER"/>
    <property type="match status" value="1"/>
</dbReference>
<feature type="region of interest" description="Disordered" evidence="5">
    <location>
        <begin position="1"/>
        <end position="29"/>
    </location>
</feature>
<sequence length="543" mass="59059">MADNHSRNGFTAIQNGQTPHDEQSVAESYESDSLKRTMGPFSAMMVIAGMIIGSGIFSTPSGILISVGSVGMSLMVWVIAALASVCGVLAYIELGSMLPRSGGEKEYLDYEYRKPKALAPFLFCLSMIVLTRGGACAVDSIVVGTYIMFAAGVTDNPWAERGIGIVVITVVCLLHSFSVPWGIRTTDLLTMIKIIVLVMISITGIVAAAGGTQAPQTHAFTNAFEGTLADGSGYAIALFKAFFAFDGWNNANYVIGELRNPVRTLKVAALSAISLVSVLYVLANIAYFAVVPKEVILTSKTVVAAEFFTRVYGPKAGGQALPVLVAISSFGSVCAMTFTAGRVIMEAAREGYLPFGSFFGQVSRFDTPANAFIIHWVVTMVLMLAPPAGDSYNFIVNLQSYPEWWFYGASVVGLLILRHTQPNAARPFKSFWITNVFFVLVSVFLVIVPFIPPKVSDTPSIPYYVVPVVSLAFIALSAGLWYIRVKLFHGLETSYIVQRYIIQNNLQNIEYTPEEIEAMMNDANEYELAHVREYAKRLARGEA</sequence>
<evidence type="ECO:0000313" key="7">
    <source>
        <dbReference type="EMBL" id="KAI8584149.1"/>
    </source>
</evidence>
<feature type="transmembrane region" description="Helical" evidence="6">
    <location>
        <begin position="43"/>
        <end position="68"/>
    </location>
</feature>
<evidence type="ECO:0000256" key="4">
    <source>
        <dbReference type="ARBA" id="ARBA00023136"/>
    </source>
</evidence>
<evidence type="ECO:0000256" key="1">
    <source>
        <dbReference type="ARBA" id="ARBA00004141"/>
    </source>
</evidence>
<accession>A0AAD5EJ14</accession>
<gene>
    <name evidence="7" type="ORF">K450DRAFT_276524</name>
</gene>
<evidence type="ECO:0000256" key="6">
    <source>
        <dbReference type="SAM" id="Phobius"/>
    </source>
</evidence>
<feature type="transmembrane region" description="Helical" evidence="6">
    <location>
        <begin position="162"/>
        <end position="182"/>
    </location>
</feature>
<dbReference type="InterPro" id="IPR002293">
    <property type="entry name" value="AA/rel_permease1"/>
</dbReference>
<feature type="transmembrane region" description="Helical" evidence="6">
    <location>
        <begin position="267"/>
        <end position="290"/>
    </location>
</feature>
<feature type="transmembrane region" description="Helical" evidence="6">
    <location>
        <begin position="432"/>
        <end position="451"/>
    </location>
</feature>
<dbReference type="GO" id="GO:0015179">
    <property type="term" value="F:L-amino acid transmembrane transporter activity"/>
    <property type="evidence" value="ECO:0007669"/>
    <property type="project" value="TreeGrafter"/>
</dbReference>
<feature type="transmembrane region" description="Helical" evidence="6">
    <location>
        <begin position="404"/>
        <end position="420"/>
    </location>
</feature>
<feature type="transmembrane region" description="Helical" evidence="6">
    <location>
        <begin position="463"/>
        <end position="483"/>
    </location>
</feature>
<evidence type="ECO:0000313" key="8">
    <source>
        <dbReference type="Proteomes" id="UP001206595"/>
    </source>
</evidence>
<dbReference type="Proteomes" id="UP001206595">
    <property type="component" value="Unassembled WGS sequence"/>
</dbReference>
<keyword evidence="8" id="KW-1185">Reference proteome</keyword>
<feature type="transmembrane region" description="Helical" evidence="6">
    <location>
        <begin position="74"/>
        <end position="96"/>
    </location>
</feature>
<comment type="subcellular location">
    <subcellularLocation>
        <location evidence="1">Membrane</location>
        <topology evidence="1">Multi-pass membrane protein</topology>
    </subcellularLocation>
</comment>
<dbReference type="GeneID" id="75918573"/>
<proteinExistence type="predicted"/>
<protein>
    <recommendedName>
        <fullName evidence="9">High affinity methionine permease</fullName>
    </recommendedName>
</protein>
<dbReference type="AlphaFoldDB" id="A0AAD5EJ14"/>
<feature type="transmembrane region" description="Helical" evidence="6">
    <location>
        <begin position="365"/>
        <end position="384"/>
    </location>
</feature>
<evidence type="ECO:0000256" key="2">
    <source>
        <dbReference type="ARBA" id="ARBA00022692"/>
    </source>
</evidence>
<keyword evidence="3 6" id="KW-1133">Transmembrane helix</keyword>
<dbReference type="EMBL" id="MU620893">
    <property type="protein sequence ID" value="KAI8584149.1"/>
    <property type="molecule type" value="Genomic_DNA"/>
</dbReference>
<feature type="transmembrane region" description="Helical" evidence="6">
    <location>
        <begin position="194"/>
        <end position="214"/>
    </location>
</feature>
<organism evidence="7 8">
    <name type="scientific">Umbelopsis ramanniana AG</name>
    <dbReference type="NCBI Taxonomy" id="1314678"/>
    <lineage>
        <taxon>Eukaryota</taxon>
        <taxon>Fungi</taxon>
        <taxon>Fungi incertae sedis</taxon>
        <taxon>Mucoromycota</taxon>
        <taxon>Mucoromycotina</taxon>
        <taxon>Umbelopsidomycetes</taxon>
        <taxon>Umbelopsidales</taxon>
        <taxon>Umbelopsidaceae</taxon>
        <taxon>Umbelopsis</taxon>
    </lineage>
</organism>
<keyword evidence="2 6" id="KW-0812">Transmembrane</keyword>
<reference evidence="7" key="1">
    <citation type="submission" date="2021-06" db="EMBL/GenBank/DDBJ databases">
        <authorList>
            <consortium name="DOE Joint Genome Institute"/>
            <person name="Mondo S.J."/>
            <person name="Amses K.R."/>
            <person name="Simmons D.R."/>
            <person name="Longcore J.E."/>
            <person name="Seto K."/>
            <person name="Alves G.H."/>
            <person name="Bonds A.E."/>
            <person name="Quandt C.A."/>
            <person name="Davis W.J."/>
            <person name="Chang Y."/>
            <person name="Letcher P.M."/>
            <person name="Powell M.J."/>
            <person name="Kuo A."/>
            <person name="Labutti K."/>
            <person name="Pangilinan J."/>
            <person name="Andreopoulos W."/>
            <person name="Tritt A."/>
            <person name="Riley R."/>
            <person name="Hundley H."/>
            <person name="Johnson J."/>
            <person name="Lipzen A."/>
            <person name="Barry K."/>
            <person name="Berbee M.L."/>
            <person name="Buchler N.E."/>
            <person name="Grigoriev I.V."/>
            <person name="Spatafora J.W."/>
            <person name="Stajich J.E."/>
            <person name="James T.Y."/>
        </authorList>
    </citation>
    <scope>NUCLEOTIDE SEQUENCE</scope>
    <source>
        <strain evidence="7">AG</strain>
    </source>
</reference>
<feature type="transmembrane region" description="Helical" evidence="6">
    <location>
        <begin position="117"/>
        <end position="150"/>
    </location>
</feature>
<name>A0AAD5EJ14_UMBRA</name>
<dbReference type="RefSeq" id="XP_051449153.1">
    <property type="nucleotide sequence ID" value="XM_051593231.1"/>
</dbReference>
<dbReference type="GO" id="GO:0016020">
    <property type="term" value="C:membrane"/>
    <property type="evidence" value="ECO:0007669"/>
    <property type="project" value="UniProtKB-SubCell"/>
</dbReference>
<feature type="compositionally biased region" description="Polar residues" evidence="5">
    <location>
        <begin position="7"/>
        <end position="18"/>
    </location>
</feature>
<evidence type="ECO:0000256" key="5">
    <source>
        <dbReference type="SAM" id="MobiDB-lite"/>
    </source>
</evidence>
<keyword evidence="4 6" id="KW-0472">Membrane</keyword>
<dbReference type="PIRSF" id="PIRSF006060">
    <property type="entry name" value="AA_transporter"/>
    <property type="match status" value="1"/>
</dbReference>
<dbReference type="PANTHER" id="PTHR11785:SF353">
    <property type="entry name" value="METHIONINE TRANSPORTER (EUROFUNG)"/>
    <property type="match status" value="1"/>
</dbReference>
<dbReference type="Gene3D" id="1.20.1740.10">
    <property type="entry name" value="Amino acid/polyamine transporter I"/>
    <property type="match status" value="1"/>
</dbReference>
<feature type="transmembrane region" description="Helical" evidence="6">
    <location>
        <begin position="320"/>
        <end position="344"/>
    </location>
</feature>